<evidence type="ECO:0000256" key="1">
    <source>
        <dbReference type="ARBA" id="ARBA00004442"/>
    </source>
</evidence>
<dbReference type="InterPro" id="IPR037066">
    <property type="entry name" value="Plug_dom_sf"/>
</dbReference>
<dbReference type="Pfam" id="PF00593">
    <property type="entry name" value="TonB_dep_Rec_b-barrel"/>
    <property type="match status" value="1"/>
</dbReference>
<comment type="similarity">
    <text evidence="2 5">Belongs to the TonB-dependent receptor family.</text>
</comment>
<keyword evidence="9" id="KW-0675">Receptor</keyword>
<evidence type="ECO:0000256" key="5">
    <source>
        <dbReference type="RuleBase" id="RU003357"/>
    </source>
</evidence>
<dbReference type="RefSeq" id="WP_341412644.1">
    <property type="nucleotide sequence ID" value="NZ_JBBUTH010000010.1"/>
</dbReference>
<dbReference type="InterPro" id="IPR036942">
    <property type="entry name" value="Beta-barrel_TonB_sf"/>
</dbReference>
<dbReference type="Gene3D" id="2.170.130.10">
    <property type="entry name" value="TonB-dependent receptor, plug domain"/>
    <property type="match status" value="1"/>
</dbReference>
<evidence type="ECO:0000259" key="7">
    <source>
        <dbReference type="Pfam" id="PF00593"/>
    </source>
</evidence>
<dbReference type="PANTHER" id="PTHR40980">
    <property type="entry name" value="PLUG DOMAIN-CONTAINING PROTEIN"/>
    <property type="match status" value="1"/>
</dbReference>
<dbReference type="EMBL" id="JBBUTH010000010">
    <property type="protein sequence ID" value="MEK8052912.1"/>
    <property type="molecule type" value="Genomic_DNA"/>
</dbReference>
<evidence type="ECO:0000259" key="8">
    <source>
        <dbReference type="Pfam" id="PF07715"/>
    </source>
</evidence>
<dbReference type="Proteomes" id="UP001365405">
    <property type="component" value="Unassembled WGS sequence"/>
</dbReference>
<keyword evidence="5" id="KW-0798">TonB box</keyword>
<dbReference type="Pfam" id="PF07715">
    <property type="entry name" value="Plug"/>
    <property type="match status" value="1"/>
</dbReference>
<dbReference type="InterPro" id="IPR010104">
    <property type="entry name" value="TonB_rcpt_bac"/>
</dbReference>
<dbReference type="SUPFAM" id="SSF56935">
    <property type="entry name" value="Porins"/>
    <property type="match status" value="1"/>
</dbReference>
<comment type="subcellular location">
    <subcellularLocation>
        <location evidence="1 5">Cell outer membrane</location>
    </subcellularLocation>
</comment>
<feature type="chain" id="PRO_5045845576" evidence="6">
    <location>
        <begin position="43"/>
        <end position="1002"/>
    </location>
</feature>
<evidence type="ECO:0000256" key="4">
    <source>
        <dbReference type="ARBA" id="ARBA00023237"/>
    </source>
</evidence>
<feature type="domain" description="TonB-dependent receptor plug" evidence="8">
    <location>
        <begin position="74"/>
        <end position="182"/>
    </location>
</feature>
<evidence type="ECO:0000313" key="10">
    <source>
        <dbReference type="Proteomes" id="UP001365405"/>
    </source>
</evidence>
<dbReference type="InterPro" id="IPR000531">
    <property type="entry name" value="Beta-barrel_TonB"/>
</dbReference>
<sequence length="1002" mass="107452">MTPHRPASRAGAGLPGRSPAFRVTRLAAACGALLAGATAAQAQQAAPATPTADAGQQVVVTGIRRSVESALNLKRESHGIVDGIVAEDIGRFPDANLAEAMQRISGVAIDRNSSGEGSKVTVRGVGPDFNLVLFNGRQMPASTIAGTGPSNSRAFDFANLAAESISALEVYKTSRSSNPTGGIGATINVKTTRPLDDPGLKATVGIKTMFDDSNNRLPSTVKGDSMTPEVSGLYSNTFAGNTVGVAIAGSYQKRDSGYNQVSVGNGWRSFKGDENNWGTIPQPGTAGSERITNRPGANDIYSVPQNINYSTTGVQTERVNGQLTLQYKPAANITGTLDYTMSDFSVKSKRNDISAWFNFGPSTSTWTNGPVAAPLLYTEHVSGSDVAMGAAQFATKTELRSLGFNLDWKVNDRLRFGADVHHSTSTTRPDSPYGSDAVLGSAVFSRGDTTVDFSKDFPVLMLKNTSIPASGQLVTGSSFRNSYMKAEVDQLQLNGKYKFADASKLDFGLSLTTAKNRTAYGNIDRGTWGGTGTPADYPDSAFQADTLAKYFTRISGSNDPRLFNQWNVWDFKTIRDIAAKVVGDESQFLMPSSYSTDRRTKEESQSLYLQYGREFNVGGQAIAMNAGLRYESTKVTSSAMVPIATGITWGSNNELSVVYGASGFTTLTGKYSHLLPSIDFDTDLTDNLKLRLSYGESIGRPGWGDIQGGQTLDGLVRVNGGTGSQGNPNLKPLKSKNSDVSLEYYYAKSSYVALGLFEKQIDNYIGTTQVKGTPFNLPTPIGGAMYTEAVAKGCVTSDNTCIRNYILNTFNGKNGVVKTGTDSTGNATGTIPGVAGDPITVFNITVPANQRSAGLRGLELNLQHRFGNTGFGLGANYTMVMSGLKYNDASLGEQFALEGLGNSANVVGFWENDQWHVRAAYNWRGKFLSGRFDGAGANPVYTAPYGQLDMNLGYKYNKNLSFQLELRNLTDGVIRLYSRNEHQLEYATQTGRRIVAAARYTY</sequence>
<dbReference type="Gene3D" id="2.40.170.20">
    <property type="entry name" value="TonB-dependent receptor, beta-barrel domain"/>
    <property type="match status" value="1"/>
</dbReference>
<evidence type="ECO:0000256" key="3">
    <source>
        <dbReference type="ARBA" id="ARBA00023136"/>
    </source>
</evidence>
<evidence type="ECO:0000256" key="2">
    <source>
        <dbReference type="ARBA" id="ARBA00009810"/>
    </source>
</evidence>
<protein>
    <submittedName>
        <fullName evidence="9">TonB-dependent receptor</fullName>
    </submittedName>
</protein>
<evidence type="ECO:0000313" key="9">
    <source>
        <dbReference type="EMBL" id="MEK8052912.1"/>
    </source>
</evidence>
<keyword evidence="6" id="KW-0732">Signal</keyword>
<organism evidence="9 10">
    <name type="scientific">Pseudaquabacterium inlustre</name>
    <dbReference type="NCBI Taxonomy" id="2984192"/>
    <lineage>
        <taxon>Bacteria</taxon>
        <taxon>Pseudomonadati</taxon>
        <taxon>Pseudomonadota</taxon>
        <taxon>Betaproteobacteria</taxon>
        <taxon>Burkholderiales</taxon>
        <taxon>Sphaerotilaceae</taxon>
        <taxon>Pseudaquabacterium</taxon>
    </lineage>
</organism>
<gene>
    <name evidence="9" type="ORF">AACH10_21855</name>
</gene>
<keyword evidence="3 5" id="KW-0472">Membrane</keyword>
<reference evidence="9 10" key="1">
    <citation type="submission" date="2024-04" db="EMBL/GenBank/DDBJ databases">
        <title>Novel species of the genus Ideonella isolated from streams.</title>
        <authorList>
            <person name="Lu H."/>
        </authorList>
    </citation>
    <scope>NUCLEOTIDE SEQUENCE [LARGE SCALE GENOMIC DNA]</scope>
    <source>
        <strain evidence="9 10">DXS22W</strain>
    </source>
</reference>
<evidence type="ECO:0000256" key="6">
    <source>
        <dbReference type="SAM" id="SignalP"/>
    </source>
</evidence>
<feature type="signal peptide" evidence="6">
    <location>
        <begin position="1"/>
        <end position="42"/>
    </location>
</feature>
<accession>A0ABU9CQN4</accession>
<keyword evidence="10" id="KW-1185">Reference proteome</keyword>
<comment type="caution">
    <text evidence="9">The sequence shown here is derived from an EMBL/GenBank/DDBJ whole genome shotgun (WGS) entry which is preliminary data.</text>
</comment>
<dbReference type="InterPro" id="IPR012910">
    <property type="entry name" value="Plug_dom"/>
</dbReference>
<proteinExistence type="inferred from homology"/>
<dbReference type="PANTHER" id="PTHR40980:SF3">
    <property type="entry name" value="TONB-DEPENDENT RECEPTOR-LIKE BETA-BARREL DOMAIN-CONTAINING PROTEIN"/>
    <property type="match status" value="1"/>
</dbReference>
<keyword evidence="4" id="KW-0998">Cell outer membrane</keyword>
<dbReference type="NCBIfam" id="TIGR01782">
    <property type="entry name" value="TonB-Xanth-Caul"/>
    <property type="match status" value="1"/>
</dbReference>
<feature type="domain" description="TonB-dependent receptor-like beta-barrel" evidence="7">
    <location>
        <begin position="468"/>
        <end position="969"/>
    </location>
</feature>
<name>A0ABU9CQN4_9BURK</name>